<evidence type="ECO:0000313" key="2">
    <source>
        <dbReference type="EnsemblMetazoa" id="GPPI041544-PA"/>
    </source>
</evidence>
<organism evidence="2 3">
    <name type="scientific">Glossina palpalis gambiensis</name>
    <dbReference type="NCBI Taxonomy" id="67801"/>
    <lineage>
        <taxon>Eukaryota</taxon>
        <taxon>Metazoa</taxon>
        <taxon>Ecdysozoa</taxon>
        <taxon>Arthropoda</taxon>
        <taxon>Hexapoda</taxon>
        <taxon>Insecta</taxon>
        <taxon>Pterygota</taxon>
        <taxon>Neoptera</taxon>
        <taxon>Endopterygota</taxon>
        <taxon>Diptera</taxon>
        <taxon>Brachycera</taxon>
        <taxon>Muscomorpha</taxon>
        <taxon>Hippoboscoidea</taxon>
        <taxon>Glossinidae</taxon>
        <taxon>Glossina</taxon>
    </lineage>
</organism>
<sequence>MPIFEREARNSWYQDLKGRHAIALYPLPRVPNIAQKSVFNKRCHVICIKRLKPKVINLHKQGEHVKALAVVLVVVVVVAKEFSIADEQVSSLLAKASEVMVVVVVALAEASAAAARIFNVAATSSILACFLVDVVTDREGDMELLIVVVVLVLCGVTVELKGIRGGVEGSVFGFIDRLLSLAFSVSDFAISKLPPAAALIVANCRFMTDVPFVPVGTFFDADKSKMSEAESREGKRNSLKLHLGFSEPLTPELDAAIIALIVTVELSVLLLPIIGGVLLWFGIAKLLRKFIIAGLLTLVIGNFEGFKEIIVLKGGDFTAVGTTLRPVKDGFLVTLASDNGGPITVFDLVGELSKAIGLVISLADEKRTISILAAQLPSSPPPILDELLSSKEAERFKRFPNCLLASLAMEAGVFKYLFELLLIGLGGLEATMVLLLAFAVEKVVKVKGVVLNKLGGNGGEAGNFEPFIQAKVLVMAAVDVLLASLVITMGAGIQVFVSCNLLDELVVQLVIVSVAVVKAGIVDRWSSCVNSFLLLSSLLEEISSGICLRFVDNFSNSGPIKLKSSLAERFELCFFVSDDLRAMVTLTLTGAFNSCELVSLVFEVLLLGLVLEVFDIDADVNCVGGGAASNCAARGWTGGGIEEVFSTMSLTFVPSDGVMDSFEGNKPSLKTYFKFTSVTGFLLFNSHWGQKDSLSKYLTIQLRQSKSKQNKHFTL</sequence>
<keyword evidence="1" id="KW-1133">Transmembrane helix</keyword>
<accession>A0A1B0BV93</accession>
<keyword evidence="3" id="KW-1185">Reference proteome</keyword>
<evidence type="ECO:0000256" key="1">
    <source>
        <dbReference type="SAM" id="Phobius"/>
    </source>
</evidence>
<name>A0A1B0BV93_9MUSC</name>
<reference evidence="2" key="2">
    <citation type="submission" date="2020-05" db="UniProtKB">
        <authorList>
            <consortium name="EnsemblMetazoa"/>
        </authorList>
    </citation>
    <scope>IDENTIFICATION</scope>
    <source>
        <strain evidence="2">IAEA</strain>
    </source>
</reference>
<evidence type="ECO:0000313" key="3">
    <source>
        <dbReference type="Proteomes" id="UP000092460"/>
    </source>
</evidence>
<proteinExistence type="predicted"/>
<feature type="transmembrane region" description="Helical" evidence="1">
    <location>
        <begin position="255"/>
        <end position="281"/>
    </location>
</feature>
<feature type="transmembrane region" description="Helical" evidence="1">
    <location>
        <begin position="505"/>
        <end position="522"/>
    </location>
</feature>
<keyword evidence="1" id="KW-0812">Transmembrane</keyword>
<dbReference type="Proteomes" id="UP000092460">
    <property type="component" value="Unassembled WGS sequence"/>
</dbReference>
<dbReference type="AlphaFoldDB" id="A0A1B0BV93"/>
<feature type="transmembrane region" description="Helical" evidence="1">
    <location>
        <begin position="472"/>
        <end position="493"/>
    </location>
</feature>
<keyword evidence="1" id="KW-0472">Membrane</keyword>
<dbReference type="VEuPathDB" id="VectorBase:GPPI041544"/>
<reference evidence="3" key="1">
    <citation type="submission" date="2015-01" db="EMBL/GenBank/DDBJ databases">
        <authorList>
            <person name="Aksoy S."/>
            <person name="Warren W."/>
            <person name="Wilson R.K."/>
        </authorList>
    </citation>
    <scope>NUCLEOTIDE SEQUENCE [LARGE SCALE GENOMIC DNA]</scope>
    <source>
        <strain evidence="3">IAEA</strain>
    </source>
</reference>
<feature type="transmembrane region" description="Helical" evidence="1">
    <location>
        <begin position="416"/>
        <end position="440"/>
    </location>
</feature>
<protein>
    <submittedName>
        <fullName evidence="2">Uncharacterized protein</fullName>
    </submittedName>
</protein>
<dbReference type="EMBL" id="JXJN01021167">
    <property type="status" value="NOT_ANNOTATED_CDS"/>
    <property type="molecule type" value="Genomic_DNA"/>
</dbReference>
<dbReference type="EnsemblMetazoa" id="GPPI041544-RA">
    <property type="protein sequence ID" value="GPPI041544-PA"/>
    <property type="gene ID" value="GPPI041544"/>
</dbReference>